<accession>A0A2A6BK46</accession>
<reference evidence="1" key="2">
    <citation type="submission" date="2022-06" db="UniProtKB">
        <authorList>
            <consortium name="EnsemblMetazoa"/>
        </authorList>
    </citation>
    <scope>IDENTIFICATION</scope>
    <source>
        <strain evidence="1">PS312</strain>
    </source>
</reference>
<keyword evidence="2" id="KW-1185">Reference proteome</keyword>
<sequence length="67" mass="7403">MIKPFLIAWQCSLCLLRLSFIPSHPPQSRSSSSSLSDLSKCDSASVGTVLPMEVFHCTTPDNYQSKQ</sequence>
<evidence type="ECO:0000313" key="1">
    <source>
        <dbReference type="EnsemblMetazoa" id="PPA45145.1"/>
    </source>
</evidence>
<protein>
    <submittedName>
        <fullName evidence="1">Uncharacterized protein</fullName>
    </submittedName>
</protein>
<dbReference type="AlphaFoldDB" id="A0A2A6BK46"/>
<dbReference type="Proteomes" id="UP000005239">
    <property type="component" value="Unassembled WGS sequence"/>
</dbReference>
<reference evidence="2" key="1">
    <citation type="journal article" date="2008" name="Nat. Genet.">
        <title>The Pristionchus pacificus genome provides a unique perspective on nematode lifestyle and parasitism.</title>
        <authorList>
            <person name="Dieterich C."/>
            <person name="Clifton S.W."/>
            <person name="Schuster L.N."/>
            <person name="Chinwalla A."/>
            <person name="Delehaunty K."/>
            <person name="Dinkelacker I."/>
            <person name="Fulton L."/>
            <person name="Fulton R."/>
            <person name="Godfrey J."/>
            <person name="Minx P."/>
            <person name="Mitreva M."/>
            <person name="Roeseler W."/>
            <person name="Tian H."/>
            <person name="Witte H."/>
            <person name="Yang S.P."/>
            <person name="Wilson R.K."/>
            <person name="Sommer R.J."/>
        </authorList>
    </citation>
    <scope>NUCLEOTIDE SEQUENCE [LARGE SCALE GENOMIC DNA]</scope>
    <source>
        <strain evidence="2">PS312</strain>
    </source>
</reference>
<dbReference type="EnsemblMetazoa" id="PPA45145.1">
    <property type="protein sequence ID" value="PPA45145.1"/>
    <property type="gene ID" value="WBGene00283514"/>
</dbReference>
<organism evidence="1 2">
    <name type="scientific">Pristionchus pacificus</name>
    <name type="common">Parasitic nematode worm</name>
    <dbReference type="NCBI Taxonomy" id="54126"/>
    <lineage>
        <taxon>Eukaryota</taxon>
        <taxon>Metazoa</taxon>
        <taxon>Ecdysozoa</taxon>
        <taxon>Nematoda</taxon>
        <taxon>Chromadorea</taxon>
        <taxon>Rhabditida</taxon>
        <taxon>Rhabditina</taxon>
        <taxon>Diplogasteromorpha</taxon>
        <taxon>Diplogasteroidea</taxon>
        <taxon>Neodiplogasteridae</taxon>
        <taxon>Pristionchus</taxon>
    </lineage>
</organism>
<gene>
    <name evidence="1" type="primary">WBGene00283514</name>
</gene>
<accession>A0A8R1Z479</accession>
<proteinExistence type="predicted"/>
<evidence type="ECO:0000313" key="2">
    <source>
        <dbReference type="Proteomes" id="UP000005239"/>
    </source>
</evidence>
<name>A0A2A6BK46_PRIPA</name>